<reference evidence="2 3" key="1">
    <citation type="submission" date="2010-05" db="EMBL/GenBank/DDBJ databases">
        <title>The Genome Sequence of Thecamonas trahens ATCC 50062.</title>
        <authorList>
            <consortium name="The Broad Institute Genome Sequencing Platform"/>
            <person name="Russ C."/>
            <person name="Cuomo C."/>
            <person name="Shea T."/>
            <person name="Young S.K."/>
            <person name="Zeng Q."/>
            <person name="Koehrsen M."/>
            <person name="Haas B."/>
            <person name="Borodovsky M."/>
            <person name="Guigo R."/>
            <person name="Alvarado L."/>
            <person name="Berlin A."/>
            <person name="Bochicchio J."/>
            <person name="Borenstein D."/>
            <person name="Chapman S."/>
            <person name="Chen Z."/>
            <person name="Freedman E."/>
            <person name="Gellesch M."/>
            <person name="Goldberg J."/>
            <person name="Griggs A."/>
            <person name="Gujja S."/>
            <person name="Heilman E."/>
            <person name="Heiman D."/>
            <person name="Hepburn T."/>
            <person name="Howarth C."/>
            <person name="Jen D."/>
            <person name="Larson L."/>
            <person name="Mehta T."/>
            <person name="Park D."/>
            <person name="Pearson M."/>
            <person name="Roberts A."/>
            <person name="Saif S."/>
            <person name="Shenoy N."/>
            <person name="Sisk P."/>
            <person name="Stolte C."/>
            <person name="Sykes S."/>
            <person name="Thomson T."/>
            <person name="Walk T."/>
            <person name="White J."/>
            <person name="Yandava C."/>
            <person name="Burger G."/>
            <person name="Gray M.W."/>
            <person name="Holland P.W.H."/>
            <person name="King N."/>
            <person name="Lang F.B.F."/>
            <person name="Roger A.J."/>
            <person name="Ruiz-Trillo I."/>
            <person name="Lander E."/>
            <person name="Nusbaum C."/>
        </authorList>
    </citation>
    <scope>NUCLEOTIDE SEQUENCE [LARGE SCALE GENOMIC DNA]</scope>
    <source>
        <strain evidence="2 3">ATCC 50062</strain>
    </source>
</reference>
<accession>A0A0L0D2K1</accession>
<dbReference type="InterPro" id="IPR000086">
    <property type="entry name" value="NUDIX_hydrolase_dom"/>
</dbReference>
<feature type="domain" description="Nudix hydrolase" evidence="1">
    <location>
        <begin position="2"/>
        <end position="73"/>
    </location>
</feature>
<evidence type="ECO:0000259" key="1">
    <source>
        <dbReference type="Pfam" id="PF00293"/>
    </source>
</evidence>
<organism evidence="2 3">
    <name type="scientific">Thecamonas trahens ATCC 50062</name>
    <dbReference type="NCBI Taxonomy" id="461836"/>
    <lineage>
        <taxon>Eukaryota</taxon>
        <taxon>Apusozoa</taxon>
        <taxon>Apusomonadida</taxon>
        <taxon>Apusomonadidae</taxon>
        <taxon>Thecamonas</taxon>
    </lineage>
</organism>
<evidence type="ECO:0000313" key="3">
    <source>
        <dbReference type="Proteomes" id="UP000054408"/>
    </source>
</evidence>
<protein>
    <recommendedName>
        <fullName evidence="1">Nudix hydrolase domain-containing protein</fullName>
    </recommendedName>
</protein>
<dbReference type="EMBL" id="GL349443">
    <property type="protein sequence ID" value="KNC46532.1"/>
    <property type="molecule type" value="Genomic_DNA"/>
</dbReference>
<dbReference type="AlphaFoldDB" id="A0A0L0D2K1"/>
<dbReference type="Pfam" id="PF00293">
    <property type="entry name" value="NUDIX"/>
    <property type="match status" value="1"/>
</dbReference>
<dbReference type="GeneID" id="25562612"/>
<dbReference type="RefSeq" id="XP_013760313.1">
    <property type="nucleotide sequence ID" value="XM_013904859.1"/>
</dbReference>
<sequence length="286" mass="30394">MDAGQVPEAAAHRETMEEAGVAIELKGVLRVEQSPRRLRFIFAASPIDPEAKAKSVADAESNGGAWLTLEQLADGRRLRGSELCDWGRELVDAGATVDDVAPLAHLVTAAGVPDGELVPTGVSLEDWILGSRPKVDSVSVLGSPELMSIREDGWTRRTGCPVAYSYTVLVRTGGDDGTITHALSAVPFEKAGLILCAAADAMTEAAHDAPWHWDGVLRIEYLLHGVQSASFHAVLVATMPDLDPGTSLPPLTPRSALYAELTRTLTPVPVGSFLTHEGADIDLHLQ</sequence>
<dbReference type="SUPFAM" id="SSF55811">
    <property type="entry name" value="Nudix"/>
    <property type="match status" value="1"/>
</dbReference>
<evidence type="ECO:0000313" key="2">
    <source>
        <dbReference type="EMBL" id="KNC46532.1"/>
    </source>
</evidence>
<dbReference type="InterPro" id="IPR015797">
    <property type="entry name" value="NUDIX_hydrolase-like_dom_sf"/>
</dbReference>
<gene>
    <name evidence="2" type="ORF">AMSG_02968</name>
</gene>
<dbReference type="Gene3D" id="3.90.79.10">
    <property type="entry name" value="Nucleoside Triphosphate Pyrophosphohydrolase"/>
    <property type="match status" value="1"/>
</dbReference>
<proteinExistence type="predicted"/>
<dbReference type="Proteomes" id="UP000054408">
    <property type="component" value="Unassembled WGS sequence"/>
</dbReference>
<dbReference type="OrthoDB" id="10266452at2759"/>
<name>A0A0L0D2K1_THETB</name>
<keyword evidence="3" id="KW-1185">Reference proteome</keyword>